<dbReference type="Proteomes" id="UP001153269">
    <property type="component" value="Unassembled WGS sequence"/>
</dbReference>
<proteinExistence type="predicted"/>
<evidence type="ECO:0000313" key="2">
    <source>
        <dbReference type="Proteomes" id="UP001153269"/>
    </source>
</evidence>
<organism evidence="1 2">
    <name type="scientific">Pleuronectes platessa</name>
    <name type="common">European plaice</name>
    <dbReference type="NCBI Taxonomy" id="8262"/>
    <lineage>
        <taxon>Eukaryota</taxon>
        <taxon>Metazoa</taxon>
        <taxon>Chordata</taxon>
        <taxon>Craniata</taxon>
        <taxon>Vertebrata</taxon>
        <taxon>Euteleostomi</taxon>
        <taxon>Actinopterygii</taxon>
        <taxon>Neopterygii</taxon>
        <taxon>Teleostei</taxon>
        <taxon>Neoteleostei</taxon>
        <taxon>Acanthomorphata</taxon>
        <taxon>Carangaria</taxon>
        <taxon>Pleuronectiformes</taxon>
        <taxon>Pleuronectoidei</taxon>
        <taxon>Pleuronectidae</taxon>
        <taxon>Pleuronectes</taxon>
    </lineage>
</organism>
<accession>A0A9N7VQM4</accession>
<sequence length="113" mass="11960">METASRSPRFNTKPRNQLLKIHTLRLALALTPLSAPKGSTLTRFSPGARSHLLPLTVHLCSGQYVAVPGCRCPLTLAVSAAGARAFPTWLQLTLTGGEGPCGSNPPPRVLTGY</sequence>
<comment type="caution">
    <text evidence="1">The sequence shown here is derived from an EMBL/GenBank/DDBJ whole genome shotgun (WGS) entry which is preliminary data.</text>
</comment>
<dbReference type="AlphaFoldDB" id="A0A9N7VQM4"/>
<dbReference type="EMBL" id="CADEAL010004303">
    <property type="protein sequence ID" value="CAB1456561.1"/>
    <property type="molecule type" value="Genomic_DNA"/>
</dbReference>
<gene>
    <name evidence="1" type="ORF">PLEPLA_LOCUS44345</name>
</gene>
<reference evidence="1" key="1">
    <citation type="submission" date="2020-03" db="EMBL/GenBank/DDBJ databases">
        <authorList>
            <person name="Weist P."/>
        </authorList>
    </citation>
    <scope>NUCLEOTIDE SEQUENCE</scope>
</reference>
<protein>
    <submittedName>
        <fullName evidence="1">Uncharacterized protein</fullName>
    </submittedName>
</protein>
<keyword evidence="2" id="KW-1185">Reference proteome</keyword>
<evidence type="ECO:0000313" key="1">
    <source>
        <dbReference type="EMBL" id="CAB1456561.1"/>
    </source>
</evidence>
<name>A0A9N7VQM4_PLEPL</name>